<organism evidence="3 4">
    <name type="scientific">Paenibacillus roseus</name>
    <dbReference type="NCBI Taxonomy" id="2798579"/>
    <lineage>
        <taxon>Bacteria</taxon>
        <taxon>Bacillati</taxon>
        <taxon>Bacillota</taxon>
        <taxon>Bacilli</taxon>
        <taxon>Bacillales</taxon>
        <taxon>Paenibacillaceae</taxon>
        <taxon>Paenibacillus</taxon>
    </lineage>
</organism>
<keyword evidence="4" id="KW-1185">Reference proteome</keyword>
<dbReference type="Proteomes" id="UP000640274">
    <property type="component" value="Unassembled WGS sequence"/>
</dbReference>
<proteinExistence type="predicted"/>
<name>A0A934MNP2_9BACL</name>
<protein>
    <recommendedName>
        <fullName evidence="2">Rhamnogalacturonase A/B/Epimerase-like pectate lyase domain-containing protein</fullName>
    </recommendedName>
</protein>
<dbReference type="RefSeq" id="WP_199018777.1">
    <property type="nucleotide sequence ID" value="NZ_JAELUP010000022.1"/>
</dbReference>
<dbReference type="InterPro" id="IPR024535">
    <property type="entry name" value="RHGA/B-epi-like_pectate_lyase"/>
</dbReference>
<evidence type="ECO:0000313" key="4">
    <source>
        <dbReference type="Proteomes" id="UP000640274"/>
    </source>
</evidence>
<comment type="caution">
    <text evidence="3">The sequence shown here is derived from an EMBL/GenBank/DDBJ whole genome shotgun (WGS) entry which is preliminary data.</text>
</comment>
<gene>
    <name evidence="3" type="ORF">JFN88_07885</name>
</gene>
<dbReference type="Gene3D" id="2.160.20.10">
    <property type="entry name" value="Single-stranded right-handed beta-helix, Pectin lyase-like"/>
    <property type="match status" value="1"/>
</dbReference>
<evidence type="ECO:0000259" key="2">
    <source>
        <dbReference type="Pfam" id="PF12708"/>
    </source>
</evidence>
<sequence length="696" mass="75657">MKKKWLSKLLAILPVFALITSIVVPVNTAAGAPWRSSLYPANWTPSYTDGQGRFLQDFSYAGYWRGEKDIPTNPPGATYNVVTQYGADPNGGADSTNAIQNAINAAGNAGGGIVYLPPGTYKVKPQGSSNSAIWINRNNVVLRGAGKSSTFIFNDSTSMRDKAVIRVAPINSADWFSPTNTPTSIRSDIQPRSTRIPVNSVSGYNLNEFVIVRADASDAFIAEHRMSGLWNSSLRGQTFSRQIVGIEAATNTLIVDIPIRYTLKTRDNARVYKVGIAITEAGIENLSIGMRQHTGSGWGDTDFNRSGTGAYDVHASKAVTFSNARNSWMDNVNSYRPSSNGSDIHLLSHGVVINQSRSITIQNTNLQKPQYRGEGGNGYLYHVQGGDNLIQNSVATNARHSFTMSSMWTNGNVFFRNTSNYPRLASDFHMHLSVANLFDSMTMNGDYLEAVYRPYGTVQHGWTTSQSVFWNTTGNAYQSGQSSIVKSRQWGQGYVIGTRGAANNVEYSISGNDASAPQDFVEGIGTAADLQPQSLYLDQKAKRLGGGGNPNPDPGNLLTNPGFEDGSLNGWIGWDNGTLAQKVDTDFPLGGSYKLTHWASVAYQQLTYQQVSVPNGLYSASVWVRSGGGQKVLRLFARNYGAAELTAEIGSSPITGYTKYTIDNINVTNGQVEIGIWNDANANNWAAFDNFELVKK</sequence>
<dbReference type="InterPro" id="IPR011050">
    <property type="entry name" value="Pectin_lyase_fold/virulence"/>
</dbReference>
<dbReference type="AlphaFoldDB" id="A0A934MNP2"/>
<feature type="region of interest" description="Disordered" evidence="1">
    <location>
        <begin position="541"/>
        <end position="560"/>
    </location>
</feature>
<evidence type="ECO:0000256" key="1">
    <source>
        <dbReference type="SAM" id="MobiDB-lite"/>
    </source>
</evidence>
<dbReference type="EMBL" id="JAELUP010000022">
    <property type="protein sequence ID" value="MBJ6361226.1"/>
    <property type="molecule type" value="Genomic_DNA"/>
</dbReference>
<evidence type="ECO:0000313" key="3">
    <source>
        <dbReference type="EMBL" id="MBJ6361226.1"/>
    </source>
</evidence>
<accession>A0A934MNP2</accession>
<dbReference type="Pfam" id="PF12708">
    <property type="entry name" value="Pect-lyase_RHGA_epim"/>
    <property type="match status" value="1"/>
</dbReference>
<reference evidence="3" key="1">
    <citation type="submission" date="2020-12" db="EMBL/GenBank/DDBJ databases">
        <authorList>
            <person name="Huq M.A."/>
        </authorList>
    </citation>
    <scope>NUCLEOTIDE SEQUENCE</scope>
    <source>
        <strain evidence="3">MAHUQ-46</strain>
    </source>
</reference>
<dbReference type="SUPFAM" id="SSF51126">
    <property type="entry name" value="Pectin lyase-like"/>
    <property type="match status" value="1"/>
</dbReference>
<feature type="domain" description="Rhamnogalacturonase A/B/Epimerase-like pectate lyase" evidence="2">
    <location>
        <begin position="80"/>
        <end position="183"/>
    </location>
</feature>
<dbReference type="InterPro" id="IPR012334">
    <property type="entry name" value="Pectin_lyas_fold"/>
</dbReference>
<dbReference type="Gene3D" id="2.60.120.260">
    <property type="entry name" value="Galactose-binding domain-like"/>
    <property type="match status" value="1"/>
</dbReference>